<protein>
    <recommendedName>
        <fullName evidence="5">Reverse transcriptase domain-containing protein</fullName>
    </recommendedName>
</protein>
<reference evidence="3" key="3">
    <citation type="submission" date="2015-06" db="UniProtKB">
        <authorList>
            <consortium name="EnsemblMetazoa"/>
        </authorList>
    </citation>
    <scope>IDENTIFICATION</scope>
</reference>
<evidence type="ECO:0000256" key="1">
    <source>
        <dbReference type="SAM" id="SignalP"/>
    </source>
</evidence>
<evidence type="ECO:0000313" key="2">
    <source>
        <dbReference type="EMBL" id="ELT92329.1"/>
    </source>
</evidence>
<dbReference type="HOGENOM" id="CLU_950744_0_0_1"/>
<organism evidence="2">
    <name type="scientific">Capitella teleta</name>
    <name type="common">Polychaete worm</name>
    <dbReference type="NCBI Taxonomy" id="283909"/>
    <lineage>
        <taxon>Eukaryota</taxon>
        <taxon>Metazoa</taxon>
        <taxon>Spiralia</taxon>
        <taxon>Lophotrochozoa</taxon>
        <taxon>Annelida</taxon>
        <taxon>Polychaeta</taxon>
        <taxon>Sedentaria</taxon>
        <taxon>Scolecida</taxon>
        <taxon>Capitellidae</taxon>
        <taxon>Capitella</taxon>
    </lineage>
</organism>
<dbReference type="AlphaFoldDB" id="R7TF19"/>
<dbReference type="EnsemblMetazoa" id="CapteT191207">
    <property type="protein sequence ID" value="CapteP191207"/>
    <property type="gene ID" value="CapteG191207"/>
</dbReference>
<dbReference type="EMBL" id="KB310159">
    <property type="protein sequence ID" value="ELT92329.1"/>
    <property type="molecule type" value="Genomic_DNA"/>
</dbReference>
<gene>
    <name evidence="2" type="ORF">CAPTEDRAFT_191207</name>
</gene>
<feature type="signal peptide" evidence="1">
    <location>
        <begin position="1"/>
        <end position="19"/>
    </location>
</feature>
<evidence type="ECO:0008006" key="5">
    <source>
        <dbReference type="Google" id="ProtNLM"/>
    </source>
</evidence>
<name>R7TF19_CAPTE</name>
<proteinExistence type="predicted"/>
<dbReference type="OrthoDB" id="1890790at2759"/>
<dbReference type="Proteomes" id="UP000014760">
    <property type="component" value="Unassembled WGS sequence"/>
</dbReference>
<feature type="chain" id="PRO_5008786939" description="Reverse transcriptase domain-containing protein" evidence="1">
    <location>
        <begin position="20"/>
        <end position="293"/>
    </location>
</feature>
<keyword evidence="1" id="KW-0732">Signal</keyword>
<accession>R7TF19</accession>
<keyword evidence="4" id="KW-1185">Reference proteome</keyword>
<reference evidence="4" key="1">
    <citation type="submission" date="2012-12" db="EMBL/GenBank/DDBJ databases">
        <authorList>
            <person name="Hellsten U."/>
            <person name="Grimwood J."/>
            <person name="Chapman J.A."/>
            <person name="Shapiro H."/>
            <person name="Aerts A."/>
            <person name="Otillar R.P."/>
            <person name="Terry A.Y."/>
            <person name="Boore J.L."/>
            <person name="Simakov O."/>
            <person name="Marletaz F."/>
            <person name="Cho S.-J."/>
            <person name="Edsinger-Gonzales E."/>
            <person name="Havlak P."/>
            <person name="Kuo D.-H."/>
            <person name="Larsson T."/>
            <person name="Lv J."/>
            <person name="Arendt D."/>
            <person name="Savage R."/>
            <person name="Osoegawa K."/>
            <person name="de Jong P."/>
            <person name="Lindberg D.R."/>
            <person name="Seaver E.C."/>
            <person name="Weisblat D.A."/>
            <person name="Putnam N.H."/>
            <person name="Grigoriev I.V."/>
            <person name="Rokhsar D.S."/>
        </authorList>
    </citation>
    <scope>NUCLEOTIDE SEQUENCE</scope>
    <source>
        <strain evidence="4">I ESC-2004</strain>
    </source>
</reference>
<dbReference type="EMBL" id="AMQN01002822">
    <property type="status" value="NOT_ANNOTATED_CDS"/>
    <property type="molecule type" value="Genomic_DNA"/>
</dbReference>
<evidence type="ECO:0000313" key="4">
    <source>
        <dbReference type="Proteomes" id="UP000014760"/>
    </source>
</evidence>
<sequence>MYLLTTLLVSLVLTKPCALTEIHVGVVLISSPDNPHSYERIAAAVDIAVEKINDDIFPPIGHHMVTSVGTFGPTCNPNSASGVHRPPGTTPVEVYINHFQALSHPLHKTYMGMIQLGQWPRLWKHCCDPDIQKKKKKKKKGLALYVIEKAAHSIEQRKAFFLLQTDIAGAFDRDQLKKCIEESGVPSRLLRLLSDYLRNCTLNVRVSENHPLDIGVIQGSGLGHTTYGLGHTTYGLGHTTYGLGHTTYGLGHRTYGLGPVNVYFVTIFDATEDLDIGFADDLNIISNDETELN</sequence>
<evidence type="ECO:0000313" key="3">
    <source>
        <dbReference type="EnsemblMetazoa" id="CapteP191207"/>
    </source>
</evidence>
<reference evidence="2 4" key="2">
    <citation type="journal article" date="2013" name="Nature">
        <title>Insights into bilaterian evolution from three spiralian genomes.</title>
        <authorList>
            <person name="Simakov O."/>
            <person name="Marletaz F."/>
            <person name="Cho S.J."/>
            <person name="Edsinger-Gonzales E."/>
            <person name="Havlak P."/>
            <person name="Hellsten U."/>
            <person name="Kuo D.H."/>
            <person name="Larsson T."/>
            <person name="Lv J."/>
            <person name="Arendt D."/>
            <person name="Savage R."/>
            <person name="Osoegawa K."/>
            <person name="de Jong P."/>
            <person name="Grimwood J."/>
            <person name="Chapman J.A."/>
            <person name="Shapiro H."/>
            <person name="Aerts A."/>
            <person name="Otillar R.P."/>
            <person name="Terry A.Y."/>
            <person name="Boore J.L."/>
            <person name="Grigoriev I.V."/>
            <person name="Lindberg D.R."/>
            <person name="Seaver E.C."/>
            <person name="Weisblat D.A."/>
            <person name="Putnam N.H."/>
            <person name="Rokhsar D.S."/>
        </authorList>
    </citation>
    <scope>NUCLEOTIDE SEQUENCE</scope>
    <source>
        <strain evidence="2 4">I ESC-2004</strain>
    </source>
</reference>